<dbReference type="Pfam" id="PF14299">
    <property type="entry name" value="PP2"/>
    <property type="match status" value="1"/>
</dbReference>
<comment type="caution">
    <text evidence="2">The sequence shown here is derived from an EMBL/GenBank/DDBJ whole genome shotgun (WGS) entry which is preliminary data.</text>
</comment>
<dbReference type="AlphaFoldDB" id="A0A9W7HLA9"/>
<name>A0A9W7HLA9_HIBTR</name>
<evidence type="ECO:0000259" key="1">
    <source>
        <dbReference type="PROSITE" id="PS50181"/>
    </source>
</evidence>
<dbReference type="Pfam" id="PF00646">
    <property type="entry name" value="F-box"/>
    <property type="match status" value="1"/>
</dbReference>
<dbReference type="SUPFAM" id="SSF81383">
    <property type="entry name" value="F-box domain"/>
    <property type="match status" value="1"/>
</dbReference>
<sequence>MEGGEGKGELGCCSFDLNALPQDCIAVIISFTSPRDACRLSLVSTTFKSIADSDAVWETFLPSQCQAFIPPSLSFPSKKQLFLSLCENPVLIKGGRMSFSLERTSGKACYMLSPRELHIVWSDTPSYWTWISLPDSRFEEIPELESVCWFEIRGKISISMLSPLTHYKAYLVYKLHEDYGFECKPVQFSVGCVGSEGSKRVAYLAPGSGRRIEQWQVEEYKQRTPINEDEDRLDEWLEAEMGEFFNEGCTDDGDLEMSALEVEGGHWKGGLIIHGIEIRAVTPNLSASNLDRGSPSGNLA</sequence>
<evidence type="ECO:0000313" key="2">
    <source>
        <dbReference type="EMBL" id="GMI78893.1"/>
    </source>
</evidence>
<dbReference type="PANTHER" id="PTHR32278">
    <property type="entry name" value="F-BOX DOMAIN-CONTAINING PROTEIN"/>
    <property type="match status" value="1"/>
</dbReference>
<dbReference type="InterPro" id="IPR036047">
    <property type="entry name" value="F-box-like_dom_sf"/>
</dbReference>
<dbReference type="SMART" id="SM00256">
    <property type="entry name" value="FBOX"/>
    <property type="match status" value="1"/>
</dbReference>
<feature type="domain" description="F-box" evidence="1">
    <location>
        <begin position="14"/>
        <end position="60"/>
    </location>
</feature>
<proteinExistence type="predicted"/>
<dbReference type="EMBL" id="BSYR01000016">
    <property type="protein sequence ID" value="GMI78893.1"/>
    <property type="molecule type" value="Genomic_DNA"/>
</dbReference>
<organism evidence="2 3">
    <name type="scientific">Hibiscus trionum</name>
    <name type="common">Flower of an hour</name>
    <dbReference type="NCBI Taxonomy" id="183268"/>
    <lineage>
        <taxon>Eukaryota</taxon>
        <taxon>Viridiplantae</taxon>
        <taxon>Streptophyta</taxon>
        <taxon>Embryophyta</taxon>
        <taxon>Tracheophyta</taxon>
        <taxon>Spermatophyta</taxon>
        <taxon>Magnoliopsida</taxon>
        <taxon>eudicotyledons</taxon>
        <taxon>Gunneridae</taxon>
        <taxon>Pentapetalae</taxon>
        <taxon>rosids</taxon>
        <taxon>malvids</taxon>
        <taxon>Malvales</taxon>
        <taxon>Malvaceae</taxon>
        <taxon>Malvoideae</taxon>
        <taxon>Hibiscus</taxon>
    </lineage>
</organism>
<evidence type="ECO:0000313" key="3">
    <source>
        <dbReference type="Proteomes" id="UP001165190"/>
    </source>
</evidence>
<protein>
    <submittedName>
        <fullName evidence="2">ARABIDOPSIS F-BOX PROTEIN HYPERSENSITIVE TO ABA 1, phloem protein 2-B1</fullName>
    </submittedName>
</protein>
<keyword evidence="3" id="KW-1185">Reference proteome</keyword>
<dbReference type="InterPro" id="IPR001810">
    <property type="entry name" value="F-box_dom"/>
</dbReference>
<dbReference type="Proteomes" id="UP001165190">
    <property type="component" value="Unassembled WGS sequence"/>
</dbReference>
<dbReference type="PANTHER" id="PTHR32278:SF111">
    <property type="entry name" value="F-BOX PROTEIN PP2-B12-RELATED"/>
    <property type="match status" value="1"/>
</dbReference>
<reference evidence="2" key="1">
    <citation type="submission" date="2023-05" db="EMBL/GenBank/DDBJ databases">
        <title>Genome and transcriptome analyses reveal genes involved in the formation of fine ridges on petal epidermal cells in Hibiscus trionum.</title>
        <authorList>
            <person name="Koshimizu S."/>
            <person name="Masuda S."/>
            <person name="Ishii T."/>
            <person name="Shirasu K."/>
            <person name="Hoshino A."/>
            <person name="Arita M."/>
        </authorList>
    </citation>
    <scope>NUCLEOTIDE SEQUENCE</scope>
    <source>
        <strain evidence="2">Hamamatsu line</strain>
    </source>
</reference>
<dbReference type="Gene3D" id="1.20.1280.50">
    <property type="match status" value="1"/>
</dbReference>
<accession>A0A9W7HLA9</accession>
<dbReference type="InterPro" id="IPR025886">
    <property type="entry name" value="PP2-like"/>
</dbReference>
<dbReference type="CDD" id="cd22162">
    <property type="entry name" value="F-box_AtSKIP3-like"/>
    <property type="match status" value="1"/>
</dbReference>
<gene>
    <name evidence="2" type="ORF">HRI_001558600</name>
</gene>
<dbReference type="PROSITE" id="PS50181">
    <property type="entry name" value="FBOX"/>
    <property type="match status" value="1"/>
</dbReference>
<dbReference type="OrthoDB" id="1918565at2759"/>